<dbReference type="EMBL" id="WVQY01000001">
    <property type="protein sequence ID" value="NOD28936.1"/>
    <property type="molecule type" value="Genomic_DNA"/>
</dbReference>
<gene>
    <name evidence="1" type="ORF">GS617_01515</name>
</gene>
<evidence type="ECO:0000313" key="2">
    <source>
        <dbReference type="Proteomes" id="UP000599383"/>
    </source>
</evidence>
<protein>
    <recommendedName>
        <fullName evidence="3">CopG-like ribbon-helix-helix domain-containing protein</fullName>
    </recommendedName>
</protein>
<reference evidence="1 2" key="1">
    <citation type="submission" date="2019-12" db="EMBL/GenBank/DDBJ databases">
        <title>Ruegeria JWLKs population differentiation of coral mucus and skeleton niches.</title>
        <authorList>
            <person name="Luo D."/>
        </authorList>
    </citation>
    <scope>NUCLEOTIDE SEQUENCE [LARGE SCALE GENOMIC DNA]</scope>
    <source>
        <strain evidence="1 2">HKCCD6238</strain>
    </source>
</reference>
<sequence length="51" mass="5746">MPDDTARTERVVTLLTKSEKELLRSQAEDSELSLSTFCHHLILEGLKTSKS</sequence>
<dbReference type="RefSeq" id="WP_170380012.1">
    <property type="nucleotide sequence ID" value="NZ_WVQY01000001.1"/>
</dbReference>
<keyword evidence="2" id="KW-1185">Reference proteome</keyword>
<dbReference type="Proteomes" id="UP000599383">
    <property type="component" value="Unassembled WGS sequence"/>
</dbReference>
<evidence type="ECO:0000313" key="1">
    <source>
        <dbReference type="EMBL" id="NOD28936.1"/>
    </source>
</evidence>
<accession>A0ABX1W4U7</accession>
<evidence type="ECO:0008006" key="3">
    <source>
        <dbReference type="Google" id="ProtNLM"/>
    </source>
</evidence>
<comment type="caution">
    <text evidence="1">The sequence shown here is derived from an EMBL/GenBank/DDBJ whole genome shotgun (WGS) entry which is preliminary data.</text>
</comment>
<name>A0ABX1W4U7_9RHOB</name>
<proteinExistence type="predicted"/>
<organism evidence="1 2">
    <name type="scientific">Ruegeria atlantica</name>
    <dbReference type="NCBI Taxonomy" id="81569"/>
    <lineage>
        <taxon>Bacteria</taxon>
        <taxon>Pseudomonadati</taxon>
        <taxon>Pseudomonadota</taxon>
        <taxon>Alphaproteobacteria</taxon>
        <taxon>Rhodobacterales</taxon>
        <taxon>Roseobacteraceae</taxon>
        <taxon>Ruegeria</taxon>
    </lineage>
</organism>